<evidence type="ECO:0000313" key="2">
    <source>
        <dbReference type="EMBL" id="PVH97048.1"/>
    </source>
</evidence>
<evidence type="ECO:0000256" key="1">
    <source>
        <dbReference type="SAM" id="MobiDB-lite"/>
    </source>
</evidence>
<feature type="compositionally biased region" description="Basic and acidic residues" evidence="1">
    <location>
        <begin position="35"/>
        <end position="47"/>
    </location>
</feature>
<keyword evidence="3" id="KW-1185">Reference proteome</keyword>
<gene>
    <name evidence="2" type="ORF">DM02DRAFT_658640</name>
</gene>
<accession>A0A2V1DG95</accession>
<evidence type="ECO:0008006" key="4">
    <source>
        <dbReference type="Google" id="ProtNLM"/>
    </source>
</evidence>
<evidence type="ECO:0000313" key="3">
    <source>
        <dbReference type="Proteomes" id="UP000244855"/>
    </source>
</evidence>
<sequence>MSKLDSGKPFPFLKLPAELRLEVYKHLQHIKTRHHDLPEPAKDHPEGENSVSSPEPTNLTLMVRSMPLVSLLTVSKPIHSEVSAFLRKSVEFEKLTTEPARLLINPTLHNMDVSQHFAGDDPTHLNMDWDSRWSHPSFLRGMPCALIFLSAITSSQLDFEEIFHLQDDHHVRSWLMKLRKTQKFTPEKTPDKFEYSAGLYLDCRIFLGRGGGLCYETVQTIKGIIKGSNPDYEPAFDMRSGPGYRIVYAGHRTHLHFSALRDDAVAKLEEGESMDLDIDSISDAEWNDKWEDDKKKTQRQTKQ</sequence>
<protein>
    <recommendedName>
        <fullName evidence="4">F-box domain-containing protein</fullName>
    </recommendedName>
</protein>
<organism evidence="2 3">
    <name type="scientific">Periconia macrospinosa</name>
    <dbReference type="NCBI Taxonomy" id="97972"/>
    <lineage>
        <taxon>Eukaryota</taxon>
        <taxon>Fungi</taxon>
        <taxon>Dikarya</taxon>
        <taxon>Ascomycota</taxon>
        <taxon>Pezizomycotina</taxon>
        <taxon>Dothideomycetes</taxon>
        <taxon>Pleosporomycetidae</taxon>
        <taxon>Pleosporales</taxon>
        <taxon>Massarineae</taxon>
        <taxon>Periconiaceae</taxon>
        <taxon>Periconia</taxon>
    </lineage>
</organism>
<feature type="region of interest" description="Disordered" evidence="1">
    <location>
        <begin position="34"/>
        <end position="57"/>
    </location>
</feature>
<reference evidence="2 3" key="1">
    <citation type="journal article" date="2018" name="Sci. Rep.">
        <title>Comparative genomics provides insights into the lifestyle and reveals functional heterogeneity of dark septate endophytic fungi.</title>
        <authorList>
            <person name="Knapp D.G."/>
            <person name="Nemeth J.B."/>
            <person name="Barry K."/>
            <person name="Hainaut M."/>
            <person name="Henrissat B."/>
            <person name="Johnson J."/>
            <person name="Kuo A."/>
            <person name="Lim J.H.P."/>
            <person name="Lipzen A."/>
            <person name="Nolan M."/>
            <person name="Ohm R.A."/>
            <person name="Tamas L."/>
            <person name="Grigoriev I.V."/>
            <person name="Spatafora J.W."/>
            <person name="Nagy L.G."/>
            <person name="Kovacs G.M."/>
        </authorList>
    </citation>
    <scope>NUCLEOTIDE SEQUENCE [LARGE SCALE GENOMIC DNA]</scope>
    <source>
        <strain evidence="2 3">DSE2036</strain>
    </source>
</reference>
<name>A0A2V1DG95_9PLEO</name>
<dbReference type="EMBL" id="KZ805447">
    <property type="protein sequence ID" value="PVH97048.1"/>
    <property type="molecule type" value="Genomic_DNA"/>
</dbReference>
<dbReference type="OrthoDB" id="5372935at2759"/>
<dbReference type="Proteomes" id="UP000244855">
    <property type="component" value="Unassembled WGS sequence"/>
</dbReference>
<dbReference type="AlphaFoldDB" id="A0A2V1DG95"/>
<proteinExistence type="predicted"/>